<dbReference type="NCBIfam" id="TIGR02904">
    <property type="entry name" value="spore_ysxE"/>
    <property type="match status" value="1"/>
</dbReference>
<dbReference type="InterPro" id="IPR011009">
    <property type="entry name" value="Kinase-like_dom_sf"/>
</dbReference>
<dbReference type="Proteomes" id="UP001341444">
    <property type="component" value="Unassembled WGS sequence"/>
</dbReference>
<keyword evidence="2" id="KW-1185">Reference proteome</keyword>
<dbReference type="EMBL" id="JARMAB010000026">
    <property type="protein sequence ID" value="MED1204817.1"/>
    <property type="molecule type" value="Genomic_DNA"/>
</dbReference>
<dbReference type="SUPFAM" id="SSF56112">
    <property type="entry name" value="Protein kinase-like (PK-like)"/>
    <property type="match status" value="1"/>
</dbReference>
<dbReference type="InterPro" id="IPR047175">
    <property type="entry name" value="CotS-like"/>
</dbReference>
<dbReference type="PANTHER" id="PTHR39179:SF3">
    <property type="entry name" value="COTS-RELATED PROTEIN"/>
    <property type="match status" value="1"/>
</dbReference>
<gene>
    <name evidence="1" type="primary">ysxE</name>
    <name evidence="1" type="ORF">P4T90_17365</name>
</gene>
<dbReference type="Gene3D" id="3.90.1200.10">
    <property type="match status" value="1"/>
</dbReference>
<comment type="caution">
    <text evidence="1">The sequence shown here is derived from an EMBL/GenBank/DDBJ whole genome shotgun (WGS) entry which is preliminary data.</text>
</comment>
<keyword evidence="1" id="KW-0946">Virion</keyword>
<evidence type="ECO:0000313" key="2">
    <source>
        <dbReference type="Proteomes" id="UP001341444"/>
    </source>
</evidence>
<dbReference type="Gene3D" id="3.30.200.20">
    <property type="entry name" value="Phosphorylase Kinase, domain 1"/>
    <property type="match status" value="1"/>
</dbReference>
<accession>A0ABU6MKA5</accession>
<keyword evidence="1" id="KW-0167">Capsid protein</keyword>
<dbReference type="Pfam" id="PF02958">
    <property type="entry name" value="EcKL"/>
    <property type="match status" value="1"/>
</dbReference>
<name>A0ABU6MKA5_9BACI</name>
<organism evidence="1 2">
    <name type="scientific">Heyndrickxia acidicola</name>
    <dbReference type="NCBI Taxonomy" id="209389"/>
    <lineage>
        <taxon>Bacteria</taxon>
        <taxon>Bacillati</taxon>
        <taxon>Bacillota</taxon>
        <taxon>Bacilli</taxon>
        <taxon>Bacillales</taxon>
        <taxon>Bacillaceae</taxon>
        <taxon>Heyndrickxia</taxon>
    </lineage>
</organism>
<protein>
    <submittedName>
        <fullName evidence="1">Spore coat protein YsxE</fullName>
    </submittedName>
</protein>
<reference evidence="1 2" key="1">
    <citation type="submission" date="2023-03" db="EMBL/GenBank/DDBJ databases">
        <title>Bacillus Genome Sequencing.</title>
        <authorList>
            <person name="Dunlap C."/>
        </authorList>
    </citation>
    <scope>NUCLEOTIDE SEQUENCE [LARGE SCALE GENOMIC DNA]</scope>
    <source>
        <strain evidence="1 2">B-23453</strain>
    </source>
</reference>
<dbReference type="InterPro" id="IPR014253">
    <property type="entry name" value="Spore_coat_YsxE"/>
</dbReference>
<proteinExistence type="predicted"/>
<sequence length="334" mass="40272">MNENKNNDIVRILKEYGLNHPHIERYGKIYKVYSQNGIYALKIISPTSGIDFVRNVQLLYQRGFNRIVPIFPTLDGRYAILEERSLYYLMPWLSNEDKEDRFAKHQKMFRELARLHTLSVKDIAVTSEAREEHYERTVEQWEREGEFFEEFLEYCERKWYMSPFELMFCNYYQSINQAMTFSKTKLEEWLEVSKEDTKGRTVMTHGKVSIEHFLYDDKGYGYFTNFEDSKIASPIHDLLPFLVRRLHAQPGQYDDTIEWINTYFRYFPFRSDEKLLFLSYLAHPGSIVETVQDYYFKRSNKTELRFVKKFQKEFWLLKNSEYVVMKMAPPPSPE</sequence>
<dbReference type="PANTHER" id="PTHR39179">
    <property type="entry name" value="SPORE COAT PROTEIN I"/>
    <property type="match status" value="1"/>
</dbReference>
<dbReference type="RefSeq" id="WP_066261777.1">
    <property type="nucleotide sequence ID" value="NZ_JARMAB010000026.1"/>
</dbReference>
<dbReference type="InterPro" id="IPR004119">
    <property type="entry name" value="EcKL"/>
</dbReference>
<evidence type="ECO:0000313" key="1">
    <source>
        <dbReference type="EMBL" id="MED1204817.1"/>
    </source>
</evidence>